<keyword evidence="3" id="KW-0479">Metal-binding</keyword>
<organism evidence="5 6">
    <name type="scientific">Sphingomonas jatrophae</name>
    <dbReference type="NCBI Taxonomy" id="1166337"/>
    <lineage>
        <taxon>Bacteria</taxon>
        <taxon>Pseudomonadati</taxon>
        <taxon>Pseudomonadota</taxon>
        <taxon>Alphaproteobacteria</taxon>
        <taxon>Sphingomonadales</taxon>
        <taxon>Sphingomonadaceae</taxon>
        <taxon>Sphingomonas</taxon>
    </lineage>
</organism>
<proteinExistence type="predicted"/>
<dbReference type="STRING" id="1166337.SAMN05192580_0476"/>
<reference evidence="5 6" key="1">
    <citation type="submission" date="2016-10" db="EMBL/GenBank/DDBJ databases">
        <authorList>
            <person name="de Groot N.N."/>
        </authorList>
    </citation>
    <scope>NUCLEOTIDE SEQUENCE [LARGE SCALE GENOMIC DNA]</scope>
    <source>
        <strain evidence="5 6">S5-249</strain>
    </source>
</reference>
<keyword evidence="6" id="KW-1185">Reference proteome</keyword>
<gene>
    <name evidence="5" type="ORF">SAMN05192580_0476</name>
</gene>
<evidence type="ECO:0000313" key="5">
    <source>
        <dbReference type="EMBL" id="SFR79850.1"/>
    </source>
</evidence>
<evidence type="ECO:0000313" key="6">
    <source>
        <dbReference type="Proteomes" id="UP000198824"/>
    </source>
</evidence>
<dbReference type="Gene3D" id="3.40.50.10990">
    <property type="entry name" value="GTP cyclohydrolase II"/>
    <property type="match status" value="1"/>
</dbReference>
<dbReference type="InterPro" id="IPR032677">
    <property type="entry name" value="GTP_cyclohydro_II"/>
</dbReference>
<evidence type="ECO:0000259" key="4">
    <source>
        <dbReference type="Pfam" id="PF00925"/>
    </source>
</evidence>
<dbReference type="Pfam" id="PF00925">
    <property type="entry name" value="GTP_cyclohydro2"/>
    <property type="match status" value="1"/>
</dbReference>
<dbReference type="Proteomes" id="UP000198824">
    <property type="component" value="Unassembled WGS sequence"/>
</dbReference>
<accession>A0A1I6JMQ9</accession>
<dbReference type="SUPFAM" id="SSF142695">
    <property type="entry name" value="RibA-like"/>
    <property type="match status" value="1"/>
</dbReference>
<dbReference type="PANTHER" id="PTHR21327">
    <property type="entry name" value="GTP CYCLOHYDROLASE II-RELATED"/>
    <property type="match status" value="1"/>
</dbReference>
<comment type="pathway">
    <text evidence="1">Cofactor biosynthesis; riboflavin biosynthesis.</text>
</comment>
<evidence type="ECO:0000256" key="3">
    <source>
        <dbReference type="ARBA" id="ARBA00022723"/>
    </source>
</evidence>
<dbReference type="InterPro" id="IPR036144">
    <property type="entry name" value="RibA-like_sf"/>
</dbReference>
<sequence length="208" mass="21700">MADIASESTGSGSDCEWPQISDLVPVAVPTAHGMVYAQLANVGAENLLVISSGKRVALPVVRFHSSCAFGEAIGATDCDCGVQLEAAIAAIAREGGVVTYAWEEGRGIGIAGKMAALALQQAEGLDTAEAFGRLGHEPEPRDFDNHVAALRRMFDGAAVRLASANPAKEAALFRAGIEVRERIKLSVPLTEERAAYVAGKVLALGHHP</sequence>
<dbReference type="GO" id="GO:0009231">
    <property type="term" value="P:riboflavin biosynthetic process"/>
    <property type="evidence" value="ECO:0007669"/>
    <property type="project" value="UniProtKB-UniPathway"/>
</dbReference>
<protein>
    <submittedName>
        <fullName evidence="5">GTP cyclohydrolase II/3,4-dihydroxy 2-butanone 4-phosphate synthase / GTP cyclohydrolase II</fullName>
    </submittedName>
</protein>
<dbReference type="GO" id="GO:0008686">
    <property type="term" value="F:3,4-dihydroxy-2-butanone-4-phosphate synthase activity"/>
    <property type="evidence" value="ECO:0007669"/>
    <property type="project" value="TreeGrafter"/>
</dbReference>
<dbReference type="GO" id="GO:0005829">
    <property type="term" value="C:cytosol"/>
    <property type="evidence" value="ECO:0007669"/>
    <property type="project" value="TreeGrafter"/>
</dbReference>
<evidence type="ECO:0000256" key="2">
    <source>
        <dbReference type="ARBA" id="ARBA00022619"/>
    </source>
</evidence>
<name>A0A1I6JMQ9_9SPHN</name>
<keyword evidence="2" id="KW-0686">Riboflavin biosynthesis</keyword>
<dbReference type="GO" id="GO:0046872">
    <property type="term" value="F:metal ion binding"/>
    <property type="evidence" value="ECO:0007669"/>
    <property type="project" value="UniProtKB-KW"/>
</dbReference>
<dbReference type="GO" id="GO:0016787">
    <property type="term" value="F:hydrolase activity"/>
    <property type="evidence" value="ECO:0007669"/>
    <property type="project" value="UniProtKB-KW"/>
</dbReference>
<dbReference type="EMBL" id="FOZG01000001">
    <property type="protein sequence ID" value="SFR79850.1"/>
    <property type="molecule type" value="Genomic_DNA"/>
</dbReference>
<feature type="domain" description="GTP cyclohydrolase II" evidence="4">
    <location>
        <begin position="28"/>
        <end position="183"/>
    </location>
</feature>
<keyword evidence="5" id="KW-0378">Hydrolase</keyword>
<dbReference type="UniPathway" id="UPA00275"/>
<dbReference type="AlphaFoldDB" id="A0A1I6JMQ9"/>
<dbReference type="PANTHER" id="PTHR21327:SF18">
    <property type="entry name" value="3,4-DIHYDROXY-2-BUTANONE 4-PHOSPHATE SYNTHASE"/>
    <property type="match status" value="1"/>
</dbReference>
<evidence type="ECO:0000256" key="1">
    <source>
        <dbReference type="ARBA" id="ARBA00005104"/>
    </source>
</evidence>